<comment type="caution">
    <text evidence="1">The sequence shown here is derived from an EMBL/GenBank/DDBJ whole genome shotgun (WGS) entry which is preliminary data.</text>
</comment>
<organism evidence="1">
    <name type="scientific">marine sediment metagenome</name>
    <dbReference type="NCBI Taxonomy" id="412755"/>
    <lineage>
        <taxon>unclassified sequences</taxon>
        <taxon>metagenomes</taxon>
        <taxon>ecological metagenomes</taxon>
    </lineage>
</organism>
<reference evidence="1" key="1">
    <citation type="journal article" date="2015" name="Nature">
        <title>Complex archaea that bridge the gap between prokaryotes and eukaryotes.</title>
        <authorList>
            <person name="Spang A."/>
            <person name="Saw J.H."/>
            <person name="Jorgensen S.L."/>
            <person name="Zaremba-Niedzwiedzka K."/>
            <person name="Martijn J."/>
            <person name="Lind A.E."/>
            <person name="van Eijk R."/>
            <person name="Schleper C."/>
            <person name="Guy L."/>
            <person name="Ettema T.J."/>
        </authorList>
    </citation>
    <scope>NUCLEOTIDE SEQUENCE</scope>
</reference>
<evidence type="ECO:0000313" key="1">
    <source>
        <dbReference type="EMBL" id="KKK62106.1"/>
    </source>
</evidence>
<dbReference type="EMBL" id="LAZR01062155">
    <property type="protein sequence ID" value="KKK62106.1"/>
    <property type="molecule type" value="Genomic_DNA"/>
</dbReference>
<proteinExistence type="predicted"/>
<dbReference type="AlphaFoldDB" id="A0A0F8ZQD3"/>
<name>A0A0F8ZQD3_9ZZZZ</name>
<accession>A0A0F8ZQD3</accession>
<feature type="non-terminal residue" evidence="1">
    <location>
        <position position="1"/>
    </location>
</feature>
<sequence length="36" mass="3856">NPNETPLTEVADVVLRAPSGESLPLVVARLQELAKE</sequence>
<gene>
    <name evidence="1" type="ORF">LCGC14_3007660</name>
</gene>
<protein>
    <submittedName>
        <fullName evidence="1">Uncharacterized protein</fullName>
    </submittedName>
</protein>